<feature type="non-terminal residue" evidence="2">
    <location>
        <position position="1"/>
    </location>
</feature>
<feature type="region of interest" description="Disordered" evidence="1">
    <location>
        <begin position="80"/>
        <end position="101"/>
    </location>
</feature>
<dbReference type="InterPro" id="IPR012337">
    <property type="entry name" value="RNaseH-like_sf"/>
</dbReference>
<reference evidence="2 3" key="1">
    <citation type="submission" date="2018-03" db="EMBL/GenBank/DDBJ databases">
        <title>Genomes of Pezizomycetes fungi and the evolution of truffles.</title>
        <authorList>
            <person name="Murat C."/>
            <person name="Payen T."/>
            <person name="Noel B."/>
            <person name="Kuo A."/>
            <person name="Martin F.M."/>
        </authorList>
    </citation>
    <scope>NUCLEOTIDE SEQUENCE [LARGE SCALE GENOMIC DNA]</scope>
    <source>
        <strain evidence="2">091103-1</strain>
    </source>
</reference>
<organism evidence="2 3">
    <name type="scientific">Tuber magnatum</name>
    <name type="common">white Piedmont truffle</name>
    <dbReference type="NCBI Taxonomy" id="42249"/>
    <lineage>
        <taxon>Eukaryota</taxon>
        <taxon>Fungi</taxon>
        <taxon>Dikarya</taxon>
        <taxon>Ascomycota</taxon>
        <taxon>Pezizomycotina</taxon>
        <taxon>Pezizomycetes</taxon>
        <taxon>Pezizales</taxon>
        <taxon>Tuberaceae</taxon>
        <taxon>Tuber</taxon>
    </lineage>
</organism>
<keyword evidence="3" id="KW-1185">Reference proteome</keyword>
<evidence type="ECO:0000313" key="3">
    <source>
        <dbReference type="Proteomes" id="UP000246991"/>
    </source>
</evidence>
<accession>A0A317SQ98</accession>
<evidence type="ECO:0000256" key="1">
    <source>
        <dbReference type="SAM" id="MobiDB-lite"/>
    </source>
</evidence>
<dbReference type="EMBL" id="PYWC01000040">
    <property type="protein sequence ID" value="PWW75930.1"/>
    <property type="molecule type" value="Genomic_DNA"/>
</dbReference>
<dbReference type="OrthoDB" id="3261222at2759"/>
<evidence type="ECO:0000313" key="2">
    <source>
        <dbReference type="EMBL" id="PWW75930.1"/>
    </source>
</evidence>
<comment type="caution">
    <text evidence="2">The sequence shown here is derived from an EMBL/GenBank/DDBJ whole genome shotgun (WGS) entry which is preliminary data.</text>
</comment>
<name>A0A317SQ98_9PEZI</name>
<dbReference type="Proteomes" id="UP000246991">
    <property type="component" value="Unassembled WGS sequence"/>
</dbReference>
<gene>
    <name evidence="2" type="ORF">C7212DRAFT_320379</name>
</gene>
<proteinExistence type="predicted"/>
<dbReference type="SUPFAM" id="SSF53098">
    <property type="entry name" value="Ribonuclease H-like"/>
    <property type="match status" value="1"/>
</dbReference>
<dbReference type="AlphaFoldDB" id="A0A317SQ98"/>
<evidence type="ECO:0008006" key="4">
    <source>
        <dbReference type="Google" id="ProtNLM"/>
    </source>
</evidence>
<protein>
    <recommendedName>
        <fullName evidence="4">RNase H type-1 domain-containing protein</fullName>
    </recommendedName>
</protein>
<sequence length="101" mass="11524">SVEEFEKRKGFCGRIETEIRCMGKELIGKGWEIRLEWIPGHVGLEENKAADEWVQGRLGAKEKGKREEDVERILGMGNKGRGILGNRGKRRKRTLGEEMGE</sequence>